<protein>
    <submittedName>
        <fullName evidence="7">LysE family translocator</fullName>
    </submittedName>
</protein>
<feature type="transmembrane region" description="Helical" evidence="6">
    <location>
        <begin position="123"/>
        <end position="143"/>
    </location>
</feature>
<evidence type="ECO:0000256" key="3">
    <source>
        <dbReference type="ARBA" id="ARBA00022692"/>
    </source>
</evidence>
<evidence type="ECO:0000256" key="6">
    <source>
        <dbReference type="SAM" id="Phobius"/>
    </source>
</evidence>
<dbReference type="PANTHER" id="PTHR30086">
    <property type="entry name" value="ARGININE EXPORTER PROTEIN ARGO"/>
    <property type="match status" value="1"/>
</dbReference>
<reference evidence="7 8" key="1">
    <citation type="submission" date="2023-10" db="EMBL/GenBank/DDBJ databases">
        <title>Bacteria for the degradation of biodegradable plastic PBAT(Polybutylene adipate terephthalate).</title>
        <authorList>
            <person name="Weon H.-Y."/>
            <person name="Yeon J."/>
        </authorList>
    </citation>
    <scope>NUCLEOTIDE SEQUENCE [LARGE SCALE GENOMIC DNA]</scope>
    <source>
        <strain evidence="7 8">SBD 7-3</strain>
    </source>
</reference>
<evidence type="ECO:0000256" key="4">
    <source>
        <dbReference type="ARBA" id="ARBA00022989"/>
    </source>
</evidence>
<comment type="subcellular location">
    <subcellularLocation>
        <location evidence="1">Cell membrane</location>
        <topology evidence="1">Multi-pass membrane protein</topology>
    </subcellularLocation>
</comment>
<dbReference type="InterPro" id="IPR001123">
    <property type="entry name" value="LeuE-type"/>
</dbReference>
<feature type="transmembrane region" description="Helical" evidence="6">
    <location>
        <begin position="45"/>
        <end position="64"/>
    </location>
</feature>
<dbReference type="Pfam" id="PF01810">
    <property type="entry name" value="LysE"/>
    <property type="match status" value="1"/>
</dbReference>
<evidence type="ECO:0000313" key="8">
    <source>
        <dbReference type="Proteomes" id="UP001303946"/>
    </source>
</evidence>
<evidence type="ECO:0000256" key="5">
    <source>
        <dbReference type="ARBA" id="ARBA00023136"/>
    </source>
</evidence>
<feature type="transmembrane region" description="Helical" evidence="6">
    <location>
        <begin position="155"/>
        <end position="180"/>
    </location>
</feature>
<dbReference type="EMBL" id="CP136336">
    <property type="protein sequence ID" value="WOB10986.1"/>
    <property type="molecule type" value="Genomic_DNA"/>
</dbReference>
<dbReference type="RefSeq" id="WP_316703996.1">
    <property type="nucleotide sequence ID" value="NZ_CP136336.1"/>
</dbReference>
<dbReference type="PIRSF" id="PIRSF006324">
    <property type="entry name" value="LeuE"/>
    <property type="match status" value="1"/>
</dbReference>
<name>A0ABZ0D2H6_9BURK</name>
<evidence type="ECO:0000256" key="1">
    <source>
        <dbReference type="ARBA" id="ARBA00004651"/>
    </source>
</evidence>
<keyword evidence="2" id="KW-1003">Cell membrane</keyword>
<organism evidence="7 8">
    <name type="scientific">Piscinibacter gummiphilus</name>
    <dbReference type="NCBI Taxonomy" id="946333"/>
    <lineage>
        <taxon>Bacteria</taxon>
        <taxon>Pseudomonadati</taxon>
        <taxon>Pseudomonadota</taxon>
        <taxon>Betaproteobacteria</taxon>
        <taxon>Burkholderiales</taxon>
        <taxon>Sphaerotilaceae</taxon>
        <taxon>Piscinibacter</taxon>
    </lineage>
</organism>
<proteinExistence type="predicted"/>
<keyword evidence="4 6" id="KW-1133">Transmembrane helix</keyword>
<gene>
    <name evidence="7" type="ORF">RXV79_05410</name>
</gene>
<accession>A0ABZ0D2H6</accession>
<evidence type="ECO:0000313" key="7">
    <source>
        <dbReference type="EMBL" id="WOB10986.1"/>
    </source>
</evidence>
<feature type="transmembrane region" description="Helical" evidence="6">
    <location>
        <begin position="70"/>
        <end position="90"/>
    </location>
</feature>
<keyword evidence="8" id="KW-1185">Reference proteome</keyword>
<evidence type="ECO:0000256" key="2">
    <source>
        <dbReference type="ARBA" id="ARBA00022475"/>
    </source>
</evidence>
<feature type="transmembrane region" description="Helical" evidence="6">
    <location>
        <begin position="12"/>
        <end position="33"/>
    </location>
</feature>
<dbReference type="PANTHER" id="PTHR30086:SF20">
    <property type="entry name" value="ARGININE EXPORTER PROTEIN ARGO-RELATED"/>
    <property type="match status" value="1"/>
</dbReference>
<keyword evidence="3 6" id="KW-0812">Transmembrane</keyword>
<dbReference type="Proteomes" id="UP001303946">
    <property type="component" value="Chromosome"/>
</dbReference>
<keyword evidence="5 6" id="KW-0472">Membrane</keyword>
<sequence length="217" mass="22310">MHDLLPPLPLLLAFLTASFILAITPGPAVVYILARTLSQGRSSGLASVAGVALGNLGNAIGAAVGLAALFAVSSAAFTVVKWAGAAYLIVMGVKMLRSAGSATTASNTHVEPLKRWRIFRDGFVVALLNPKTALFFAAFLPQFMTAQASPLAQSLALGASFVAVAACTDLFYVLAASLVAPRIGQLGKHARWGQRAAGASFIGLGLLTAFSSRPATK</sequence>